<dbReference type="Proteomes" id="UP000308199">
    <property type="component" value="Unassembled WGS sequence"/>
</dbReference>
<dbReference type="Pfam" id="PF00069">
    <property type="entry name" value="Pkinase"/>
    <property type="match status" value="1"/>
</dbReference>
<evidence type="ECO:0000256" key="6">
    <source>
        <dbReference type="ARBA" id="ARBA00022777"/>
    </source>
</evidence>
<dbReference type="EMBL" id="SGPK01000366">
    <property type="protein sequence ID" value="THH04201.1"/>
    <property type="molecule type" value="Genomic_DNA"/>
</dbReference>
<feature type="region of interest" description="Disordered" evidence="11">
    <location>
        <begin position="994"/>
        <end position="1019"/>
    </location>
</feature>
<proteinExistence type="inferred from homology"/>
<evidence type="ECO:0000256" key="8">
    <source>
        <dbReference type="ARBA" id="ARBA00047899"/>
    </source>
</evidence>
<name>A0A4S4L0F5_9AGAM</name>
<dbReference type="InterPro" id="IPR011009">
    <property type="entry name" value="Kinase-like_dom_sf"/>
</dbReference>
<feature type="region of interest" description="Disordered" evidence="11">
    <location>
        <begin position="305"/>
        <end position="324"/>
    </location>
</feature>
<feature type="region of interest" description="Disordered" evidence="11">
    <location>
        <begin position="552"/>
        <end position="597"/>
    </location>
</feature>
<dbReference type="GO" id="GO:0005737">
    <property type="term" value="C:cytoplasm"/>
    <property type="evidence" value="ECO:0007669"/>
    <property type="project" value="TreeGrafter"/>
</dbReference>
<reference evidence="13 14" key="1">
    <citation type="submission" date="2019-02" db="EMBL/GenBank/DDBJ databases">
        <title>Genome sequencing of the rare red list fungi Phellinidium pouzarii.</title>
        <authorList>
            <person name="Buettner E."/>
            <person name="Kellner H."/>
        </authorList>
    </citation>
    <scope>NUCLEOTIDE SEQUENCE [LARGE SCALE GENOMIC DNA]</scope>
    <source>
        <strain evidence="13 14">DSM 108285</strain>
    </source>
</reference>
<feature type="region of interest" description="Disordered" evidence="11">
    <location>
        <begin position="483"/>
        <end position="510"/>
    </location>
</feature>
<feature type="region of interest" description="Disordered" evidence="11">
    <location>
        <begin position="336"/>
        <end position="423"/>
    </location>
</feature>
<evidence type="ECO:0000256" key="2">
    <source>
        <dbReference type="ARBA" id="ARBA00012513"/>
    </source>
</evidence>
<accession>A0A4S4L0F5</accession>
<feature type="region of interest" description="Disordered" evidence="11">
    <location>
        <begin position="683"/>
        <end position="702"/>
    </location>
</feature>
<dbReference type="PROSITE" id="PS00108">
    <property type="entry name" value="PROTEIN_KINASE_ST"/>
    <property type="match status" value="1"/>
</dbReference>
<feature type="binding site" evidence="10">
    <location>
        <position position="39"/>
    </location>
    <ligand>
        <name>ATP</name>
        <dbReference type="ChEBI" id="CHEBI:30616"/>
    </ligand>
</feature>
<protein>
    <recommendedName>
        <fullName evidence="2">non-specific serine/threonine protein kinase</fullName>
        <ecNumber evidence="2">2.7.11.1</ecNumber>
    </recommendedName>
</protein>
<comment type="catalytic activity">
    <reaction evidence="9">
        <text>L-seryl-[protein] + ATP = O-phospho-L-seryl-[protein] + ADP + H(+)</text>
        <dbReference type="Rhea" id="RHEA:17989"/>
        <dbReference type="Rhea" id="RHEA-COMP:9863"/>
        <dbReference type="Rhea" id="RHEA-COMP:11604"/>
        <dbReference type="ChEBI" id="CHEBI:15378"/>
        <dbReference type="ChEBI" id="CHEBI:29999"/>
        <dbReference type="ChEBI" id="CHEBI:30616"/>
        <dbReference type="ChEBI" id="CHEBI:83421"/>
        <dbReference type="ChEBI" id="CHEBI:456216"/>
        <dbReference type="EC" id="2.7.11.1"/>
    </reaction>
</comment>
<organism evidence="13 14">
    <name type="scientific">Phellinidium pouzarii</name>
    <dbReference type="NCBI Taxonomy" id="167371"/>
    <lineage>
        <taxon>Eukaryota</taxon>
        <taxon>Fungi</taxon>
        <taxon>Dikarya</taxon>
        <taxon>Basidiomycota</taxon>
        <taxon>Agaricomycotina</taxon>
        <taxon>Agaricomycetes</taxon>
        <taxon>Hymenochaetales</taxon>
        <taxon>Hymenochaetaceae</taxon>
        <taxon>Phellinidium</taxon>
    </lineage>
</organism>
<evidence type="ECO:0000256" key="4">
    <source>
        <dbReference type="ARBA" id="ARBA00022679"/>
    </source>
</evidence>
<dbReference type="AlphaFoldDB" id="A0A4S4L0F5"/>
<dbReference type="SMART" id="SM00220">
    <property type="entry name" value="S_TKc"/>
    <property type="match status" value="1"/>
</dbReference>
<keyword evidence="5 10" id="KW-0547">Nucleotide-binding</keyword>
<keyword evidence="4" id="KW-0808">Transferase</keyword>
<dbReference type="InterPro" id="IPR008271">
    <property type="entry name" value="Ser/Thr_kinase_AS"/>
</dbReference>
<comment type="caution">
    <text evidence="13">The sequence shown here is derived from an EMBL/GenBank/DDBJ whole genome shotgun (WGS) entry which is preliminary data.</text>
</comment>
<dbReference type="EC" id="2.7.11.1" evidence="2"/>
<dbReference type="InterPro" id="IPR050629">
    <property type="entry name" value="STE20/SPS1-PAK"/>
</dbReference>
<gene>
    <name evidence="13" type="ORF">EW145_g5694</name>
</gene>
<evidence type="ECO:0000256" key="7">
    <source>
        <dbReference type="ARBA" id="ARBA00022840"/>
    </source>
</evidence>
<feature type="compositionally biased region" description="Polar residues" evidence="11">
    <location>
        <begin position="405"/>
        <end position="416"/>
    </location>
</feature>
<feature type="domain" description="Protein kinase" evidence="12">
    <location>
        <begin position="10"/>
        <end position="266"/>
    </location>
</feature>
<sequence>MASPDVHQLYKRLETVGKGAYGSVHRGVDLTDGTIVALKIINLDTADDDVGDIQREVALLAHLRDAVNITRYYGCYLDGPRVWIVMEYASGGSVRTLMKACKDGRVAERYVVLVTRELLLALAYLHKAGVIHRDIKAANILITAAGKVMLCDFGVSALLVTAQSKRNTLVGTPYWMAPEVAQPIPAYDTKADIWSLGITIYEMVTGSPPHSNLDGMKVVHLIPRSKPPRLAEIDGSKDLRDFVATCLHESPTERPTADELSRTKWIRSAAKTPLSVLKELLVQYDAWQQAGGIRVSIAEPLAWEEEEEEDINGGSSANDEQESWEFDTVRARSGMDLVQPPASDDGDAFRSPPNTRIPSSLRALFGDDGNAGAPVDPFRFQNAWSRSNTPTSTPSAPSSSPALISRTSPLPGSSQARSRRTEDLMMEETARQATFVFPPRPAIPLARAKPRLFTSVSPSDDEMPSSASSPERARLLPFGPECSHGRSHGHGRGIGEATMTSTPHADSGGATILASPGYREVRTSRGVPNIFIPPSSLHGGVGMAVDTGAPDGISLLTESPSHSARKGRQLFGRKRSQSSAAVSSSSTSPSSRYRNPASPIDFHFPPVSATANIAGPSLPLPVLSPSHASNSSGSGSEYNRNSVAHHATHSLDNVVGAYRDSGSLLAIASGGLGLPPSISRAHSANALSESHSGPTSGLPSSHRMSVTRQASVAVMESVVYNSASARPASPERIDAVPMPVPGLKDVLKIPSLSSEMRLGMSDLLPPSPSTASANRRFFAPTPSSLSANVDTVSAVGQMSPLLSSRGSVSTPPLANINAKAEDFPSPAERQATDVSVSTSSSSTTYASVSQLTRSHSHTGSSASSLASVAIATGPQVRPLDFSSLMSSHETTHAELTRTVDELVQWLGVVEAGLSTVLACSTPGVVSSSVVDSPSTFIECFSVEETYLEQVYEDDEDDDMKHPLDELSPVDDNVDDIEDVDFDGAPDMFEQFLANMEKHKQDEAGSDYSSEGGSNFSPDYTVHRYEQLRV</sequence>
<dbReference type="PRINTS" id="PR00109">
    <property type="entry name" value="TYRKINASE"/>
</dbReference>
<comment type="similarity">
    <text evidence="1">Belongs to the protein kinase superfamily. STE Ser/Thr protein kinase family. STE20 subfamily.</text>
</comment>
<evidence type="ECO:0000256" key="1">
    <source>
        <dbReference type="ARBA" id="ARBA00008874"/>
    </source>
</evidence>
<dbReference type="InterPro" id="IPR017441">
    <property type="entry name" value="Protein_kinase_ATP_BS"/>
</dbReference>
<evidence type="ECO:0000259" key="12">
    <source>
        <dbReference type="PROSITE" id="PS50011"/>
    </source>
</evidence>
<keyword evidence="6" id="KW-0418">Kinase</keyword>
<dbReference type="FunFam" id="1.10.510.10:FF:000499">
    <property type="entry name" value="Serine/threonine-protein kinase KIC1"/>
    <property type="match status" value="1"/>
</dbReference>
<feature type="compositionally biased region" description="Polar residues" evidence="11">
    <location>
        <begin position="1006"/>
        <end position="1017"/>
    </location>
</feature>
<evidence type="ECO:0000256" key="10">
    <source>
        <dbReference type="PROSITE-ProRule" id="PRU10141"/>
    </source>
</evidence>
<feature type="region of interest" description="Disordered" evidence="11">
    <location>
        <begin position="816"/>
        <end position="839"/>
    </location>
</feature>
<evidence type="ECO:0000256" key="3">
    <source>
        <dbReference type="ARBA" id="ARBA00022527"/>
    </source>
</evidence>
<dbReference type="InterPro" id="IPR000719">
    <property type="entry name" value="Prot_kinase_dom"/>
</dbReference>
<dbReference type="PANTHER" id="PTHR48012">
    <property type="entry name" value="STERILE20-LIKE KINASE, ISOFORM B-RELATED"/>
    <property type="match status" value="1"/>
</dbReference>
<dbReference type="Gene3D" id="1.10.510.10">
    <property type="entry name" value="Transferase(Phosphotransferase) domain 1"/>
    <property type="match status" value="1"/>
</dbReference>
<feature type="compositionally biased region" description="Low complexity" evidence="11">
    <location>
        <begin position="577"/>
        <end position="591"/>
    </location>
</feature>
<keyword evidence="14" id="KW-1185">Reference proteome</keyword>
<comment type="catalytic activity">
    <reaction evidence="8">
        <text>L-threonyl-[protein] + ATP = O-phospho-L-threonyl-[protein] + ADP + H(+)</text>
        <dbReference type="Rhea" id="RHEA:46608"/>
        <dbReference type="Rhea" id="RHEA-COMP:11060"/>
        <dbReference type="Rhea" id="RHEA-COMP:11605"/>
        <dbReference type="ChEBI" id="CHEBI:15378"/>
        <dbReference type="ChEBI" id="CHEBI:30013"/>
        <dbReference type="ChEBI" id="CHEBI:30616"/>
        <dbReference type="ChEBI" id="CHEBI:61977"/>
        <dbReference type="ChEBI" id="CHEBI:456216"/>
        <dbReference type="EC" id="2.7.11.1"/>
    </reaction>
</comment>
<evidence type="ECO:0000256" key="11">
    <source>
        <dbReference type="SAM" id="MobiDB-lite"/>
    </source>
</evidence>
<dbReference type="InterPro" id="IPR001245">
    <property type="entry name" value="Ser-Thr/Tyr_kinase_cat_dom"/>
</dbReference>
<keyword evidence="7 10" id="KW-0067">ATP-binding</keyword>
<dbReference type="PANTHER" id="PTHR48012:SF21">
    <property type="entry name" value="PH DOMAIN-CONTAINING PROTEIN"/>
    <property type="match status" value="1"/>
</dbReference>
<dbReference type="OrthoDB" id="248923at2759"/>
<dbReference type="PROSITE" id="PS00107">
    <property type="entry name" value="PROTEIN_KINASE_ATP"/>
    <property type="match status" value="1"/>
</dbReference>
<keyword evidence="3" id="KW-0723">Serine/threonine-protein kinase</keyword>
<dbReference type="GO" id="GO:0004674">
    <property type="term" value="F:protein serine/threonine kinase activity"/>
    <property type="evidence" value="ECO:0007669"/>
    <property type="project" value="UniProtKB-KW"/>
</dbReference>
<feature type="compositionally biased region" description="Basic residues" evidence="11">
    <location>
        <begin position="563"/>
        <end position="576"/>
    </location>
</feature>
<evidence type="ECO:0000313" key="14">
    <source>
        <dbReference type="Proteomes" id="UP000308199"/>
    </source>
</evidence>
<evidence type="ECO:0000256" key="5">
    <source>
        <dbReference type="ARBA" id="ARBA00022741"/>
    </source>
</evidence>
<dbReference type="GO" id="GO:0005524">
    <property type="term" value="F:ATP binding"/>
    <property type="evidence" value="ECO:0007669"/>
    <property type="project" value="UniProtKB-UniRule"/>
</dbReference>
<feature type="compositionally biased region" description="Low complexity" evidence="11">
    <location>
        <begin position="385"/>
        <end position="401"/>
    </location>
</feature>
<dbReference type="PROSITE" id="PS50011">
    <property type="entry name" value="PROTEIN_KINASE_DOM"/>
    <property type="match status" value="1"/>
</dbReference>
<dbReference type="SUPFAM" id="SSF56112">
    <property type="entry name" value="Protein kinase-like (PK-like)"/>
    <property type="match status" value="1"/>
</dbReference>
<evidence type="ECO:0000313" key="13">
    <source>
        <dbReference type="EMBL" id="THH04201.1"/>
    </source>
</evidence>
<dbReference type="Gene3D" id="3.30.200.20">
    <property type="entry name" value="Phosphorylase Kinase, domain 1"/>
    <property type="match status" value="1"/>
</dbReference>
<evidence type="ECO:0000256" key="9">
    <source>
        <dbReference type="ARBA" id="ARBA00048679"/>
    </source>
</evidence>